<dbReference type="RefSeq" id="WP_150400419.1">
    <property type="nucleotide sequence ID" value="NZ_VXLC01000001.1"/>
</dbReference>
<organism evidence="2 3">
    <name type="scientific">Nocardia colli</name>
    <dbReference type="NCBI Taxonomy" id="2545717"/>
    <lineage>
        <taxon>Bacteria</taxon>
        <taxon>Bacillati</taxon>
        <taxon>Actinomycetota</taxon>
        <taxon>Actinomycetes</taxon>
        <taxon>Mycobacteriales</taxon>
        <taxon>Nocardiaceae</taxon>
        <taxon>Nocardia</taxon>
    </lineage>
</organism>
<dbReference type="EMBL" id="VXLC01000001">
    <property type="protein sequence ID" value="KAA8890510.1"/>
    <property type="molecule type" value="Genomic_DNA"/>
</dbReference>
<accession>A0A5N0EP33</accession>
<protein>
    <submittedName>
        <fullName evidence="2">Uncharacterized protein</fullName>
    </submittedName>
</protein>
<proteinExistence type="predicted"/>
<name>A0A5N0EP33_9NOCA</name>
<keyword evidence="3" id="KW-1185">Reference proteome</keyword>
<evidence type="ECO:0000256" key="1">
    <source>
        <dbReference type="SAM" id="MobiDB-lite"/>
    </source>
</evidence>
<reference evidence="2 3" key="1">
    <citation type="submission" date="2019-09" db="EMBL/GenBank/DDBJ databases">
        <authorList>
            <person name="Wang X."/>
        </authorList>
    </citation>
    <scope>NUCLEOTIDE SEQUENCE [LARGE SCALE GENOMIC DNA]</scope>
    <source>
        <strain evidence="2 3">CICC 11023</strain>
    </source>
</reference>
<dbReference type="Proteomes" id="UP000323876">
    <property type="component" value="Unassembled WGS sequence"/>
</dbReference>
<feature type="region of interest" description="Disordered" evidence="1">
    <location>
        <begin position="184"/>
        <end position="232"/>
    </location>
</feature>
<gene>
    <name evidence="2" type="ORF">F3087_04330</name>
</gene>
<comment type="caution">
    <text evidence="2">The sequence shown here is derived from an EMBL/GenBank/DDBJ whole genome shotgun (WGS) entry which is preliminary data.</text>
</comment>
<evidence type="ECO:0000313" key="2">
    <source>
        <dbReference type="EMBL" id="KAA8890510.1"/>
    </source>
</evidence>
<sequence length="232" mass="23982">MSRNKHVQIAKHAAIVLAGATSLSLTVVAGAYVVHQMAELNRPVEAAAPPAQSVEESTSEHGWTETVLTGGSFELPAVFTRHPQEPVAAPAKAVAPHFDSMVVAQPSTVGGKLHLGDAYVDAQVGTVRTGTIAITVGTNALTALIGHQPSGAADEHANVTQLRTEFDTRTGEVVLMLTDPSLGEHDLRLNRHPAPNPKPAPETSVSVAAPAPTVTDPEAASPHSAPKPTVAV</sequence>
<dbReference type="OrthoDB" id="4569792at2"/>
<evidence type="ECO:0000313" key="3">
    <source>
        <dbReference type="Proteomes" id="UP000323876"/>
    </source>
</evidence>
<dbReference type="AlphaFoldDB" id="A0A5N0EP33"/>